<dbReference type="AlphaFoldDB" id="A0A1A8PKS7"/>
<sequence>IKNKEHSGTVSSFSYFFYVSKVSDRDSVSADSQNQMTRTRGQKNLIGTSLV</sequence>
<protein>
    <submittedName>
        <fullName evidence="2">Nuclear speckle splicing regulatory protein 1</fullName>
    </submittedName>
</protein>
<gene>
    <name evidence="2" type="primary">NSRP1</name>
</gene>
<feature type="compositionally biased region" description="Polar residues" evidence="1">
    <location>
        <begin position="29"/>
        <end position="39"/>
    </location>
</feature>
<dbReference type="EMBL" id="HAEI01002738">
    <property type="protein sequence ID" value="SBR81619.1"/>
    <property type="molecule type" value="Transcribed_RNA"/>
</dbReference>
<organism evidence="2">
    <name type="scientific">Nothobranchius rachovii</name>
    <name type="common">bluefin notho</name>
    <dbReference type="NCBI Taxonomy" id="451742"/>
    <lineage>
        <taxon>Eukaryota</taxon>
        <taxon>Metazoa</taxon>
        <taxon>Chordata</taxon>
        <taxon>Craniata</taxon>
        <taxon>Vertebrata</taxon>
        <taxon>Euteleostomi</taxon>
        <taxon>Actinopterygii</taxon>
        <taxon>Neopterygii</taxon>
        <taxon>Teleostei</taxon>
        <taxon>Neoteleostei</taxon>
        <taxon>Acanthomorphata</taxon>
        <taxon>Ovalentaria</taxon>
        <taxon>Atherinomorphae</taxon>
        <taxon>Cyprinodontiformes</taxon>
        <taxon>Nothobranchiidae</taxon>
        <taxon>Nothobranchius</taxon>
    </lineage>
</organism>
<reference evidence="2" key="2">
    <citation type="submission" date="2016-06" db="EMBL/GenBank/DDBJ databases">
        <title>The genome of a short-lived fish provides insights into sex chromosome evolution and the genetic control of aging.</title>
        <authorList>
            <person name="Reichwald K."/>
            <person name="Felder M."/>
            <person name="Petzold A."/>
            <person name="Koch P."/>
            <person name="Groth M."/>
            <person name="Platzer M."/>
        </authorList>
    </citation>
    <scope>NUCLEOTIDE SEQUENCE</scope>
    <source>
        <tissue evidence="2">Brain</tissue>
    </source>
</reference>
<feature type="non-terminal residue" evidence="2">
    <location>
        <position position="51"/>
    </location>
</feature>
<evidence type="ECO:0000256" key="1">
    <source>
        <dbReference type="SAM" id="MobiDB-lite"/>
    </source>
</evidence>
<reference evidence="2" key="1">
    <citation type="submission" date="2016-05" db="EMBL/GenBank/DDBJ databases">
        <authorList>
            <person name="Lavstsen T."/>
            <person name="Jespersen J.S."/>
        </authorList>
    </citation>
    <scope>NUCLEOTIDE SEQUENCE</scope>
    <source>
        <tissue evidence="2">Brain</tissue>
    </source>
</reference>
<name>A0A1A8PKS7_9TELE</name>
<evidence type="ECO:0000313" key="2">
    <source>
        <dbReference type="EMBL" id="SBR81619.1"/>
    </source>
</evidence>
<feature type="non-terminal residue" evidence="2">
    <location>
        <position position="1"/>
    </location>
</feature>
<proteinExistence type="predicted"/>
<feature type="region of interest" description="Disordered" evidence="1">
    <location>
        <begin position="28"/>
        <end position="51"/>
    </location>
</feature>
<accession>A0A1A8PKS7</accession>